<comment type="caution">
    <text evidence="3">The sequence shown here is derived from an EMBL/GenBank/DDBJ whole genome shotgun (WGS) entry which is preliminary data.</text>
</comment>
<evidence type="ECO:0000256" key="2">
    <source>
        <dbReference type="SAM" id="SignalP"/>
    </source>
</evidence>
<proteinExistence type="predicted"/>
<feature type="chain" id="PRO_5042123930" evidence="2">
    <location>
        <begin position="21"/>
        <end position="285"/>
    </location>
</feature>
<accession>A0AAD6HSB6</accession>
<protein>
    <submittedName>
        <fullName evidence="3">Uncharacterized protein</fullName>
    </submittedName>
</protein>
<keyword evidence="4" id="KW-1185">Reference proteome</keyword>
<evidence type="ECO:0000313" key="4">
    <source>
        <dbReference type="Proteomes" id="UP001215712"/>
    </source>
</evidence>
<dbReference type="EMBL" id="JAQJAN010000003">
    <property type="protein sequence ID" value="KAJ5733912.1"/>
    <property type="molecule type" value="Genomic_DNA"/>
</dbReference>
<dbReference type="AlphaFoldDB" id="A0AAD6HSB6"/>
<evidence type="ECO:0000313" key="3">
    <source>
        <dbReference type="EMBL" id="KAJ5733912.1"/>
    </source>
</evidence>
<feature type="signal peptide" evidence="2">
    <location>
        <begin position="1"/>
        <end position="20"/>
    </location>
</feature>
<keyword evidence="1" id="KW-0812">Transmembrane</keyword>
<gene>
    <name evidence="3" type="ORF">N7493_002698</name>
</gene>
<reference evidence="3" key="1">
    <citation type="journal article" date="2023" name="IMA Fungus">
        <title>Comparative genomic study of the Penicillium genus elucidates a diverse pangenome and 15 lateral gene transfer events.</title>
        <authorList>
            <person name="Petersen C."/>
            <person name="Sorensen T."/>
            <person name="Nielsen M.R."/>
            <person name="Sondergaard T.E."/>
            <person name="Sorensen J.L."/>
            <person name="Fitzpatrick D.A."/>
            <person name="Frisvad J.C."/>
            <person name="Nielsen K.L."/>
        </authorList>
    </citation>
    <scope>NUCLEOTIDE SEQUENCE</scope>
    <source>
        <strain evidence="3">IBT 17514</strain>
    </source>
</reference>
<sequence length="285" mass="32657">MASFQWTWPIFLAALTPALGLKIAFEAVPASTTLTTFTSTYAETVTSTITSLVPVTTVQTQCTASTVFNAIQCSNGVWSSAGNYWSEWCTTSSLEGPVFATLVEANVYACFAACSVYDIHYNRRGGLYNDHYLYDHDCCKYFFDSACSDDLIFCCSELSRRNYTQFGSKLVCANCFYSSCFVQPYRLESNWVIQSHRFIKPDCQVSDTNWAVANFLAFTLQKRFNANLVRVTFTIHHFIFHNTGFSIWTHTFHPRSFLFFSGFFWHFISHTSFPFLIFYTRYVDP</sequence>
<name>A0AAD6HSB6_9EURO</name>
<keyword evidence="2" id="KW-0732">Signal</keyword>
<keyword evidence="1" id="KW-0472">Membrane</keyword>
<dbReference type="Proteomes" id="UP001215712">
    <property type="component" value="Unassembled WGS sequence"/>
</dbReference>
<reference evidence="3" key="2">
    <citation type="submission" date="2023-01" db="EMBL/GenBank/DDBJ databases">
        <authorList>
            <person name="Petersen C."/>
        </authorList>
    </citation>
    <scope>NUCLEOTIDE SEQUENCE</scope>
    <source>
        <strain evidence="3">IBT 17514</strain>
    </source>
</reference>
<feature type="transmembrane region" description="Helical" evidence="1">
    <location>
        <begin position="257"/>
        <end position="279"/>
    </location>
</feature>
<organism evidence="3 4">
    <name type="scientific">Penicillium malachiteum</name>
    <dbReference type="NCBI Taxonomy" id="1324776"/>
    <lineage>
        <taxon>Eukaryota</taxon>
        <taxon>Fungi</taxon>
        <taxon>Dikarya</taxon>
        <taxon>Ascomycota</taxon>
        <taxon>Pezizomycotina</taxon>
        <taxon>Eurotiomycetes</taxon>
        <taxon>Eurotiomycetidae</taxon>
        <taxon>Eurotiales</taxon>
        <taxon>Aspergillaceae</taxon>
        <taxon>Penicillium</taxon>
    </lineage>
</organism>
<evidence type="ECO:0000256" key="1">
    <source>
        <dbReference type="SAM" id="Phobius"/>
    </source>
</evidence>
<keyword evidence="1" id="KW-1133">Transmembrane helix</keyword>